<dbReference type="HOGENOM" id="CLU_2385149_0_0_6"/>
<organism evidence="1 2">
    <name type="scientific">Thalassolituus oleivorans MIL-1</name>
    <dbReference type="NCBI Taxonomy" id="1298593"/>
    <lineage>
        <taxon>Bacteria</taxon>
        <taxon>Pseudomonadati</taxon>
        <taxon>Pseudomonadota</taxon>
        <taxon>Gammaproteobacteria</taxon>
        <taxon>Oceanospirillales</taxon>
        <taxon>Oceanospirillaceae</taxon>
        <taxon>Thalassolituus</taxon>
    </lineage>
</organism>
<evidence type="ECO:0000313" key="2">
    <source>
        <dbReference type="Proteomes" id="UP000011866"/>
    </source>
</evidence>
<keyword evidence="2" id="KW-1185">Reference proteome</keyword>
<dbReference type="RefSeq" id="WP_015487898.1">
    <property type="nucleotide sequence ID" value="NC_020888.1"/>
</dbReference>
<name>M5DV97_9GAMM</name>
<dbReference type="Proteomes" id="UP000011866">
    <property type="component" value="Chromosome"/>
</dbReference>
<dbReference type="AlphaFoldDB" id="M5DV97"/>
<accession>M5DV97</accession>
<reference evidence="1 2" key="1">
    <citation type="journal article" date="2013" name="Genome Announc.">
        <title>Genome Sequence of Thalassolituus oleivorans MIL-1 (DSM 14913T).</title>
        <authorList>
            <person name="Golyshin P.N."/>
            <person name="Werner J."/>
            <person name="Chernikova T.N."/>
            <person name="Tran H."/>
            <person name="Ferrer M."/>
            <person name="Yakimov M.M."/>
            <person name="Teeling H."/>
            <person name="Golyshina O.V."/>
        </authorList>
    </citation>
    <scope>NUCLEOTIDE SEQUENCE [LARGE SCALE GENOMIC DNA]</scope>
    <source>
        <strain evidence="1 2">MIL-1</strain>
    </source>
</reference>
<sequence length="94" mass="10639">MKSENHLKKESEYFMICSPEGDHSPVLTKAEGKNEYCVTVSTNRQLVTIPNWHAKSINGRELLTKIPGNIGILIVSNNDGRYLSPKDLEKLREI</sequence>
<evidence type="ECO:0000313" key="1">
    <source>
        <dbReference type="EMBL" id="CCU73183.1"/>
    </source>
</evidence>
<gene>
    <name evidence="1" type="ORF">TOL_2787</name>
</gene>
<proteinExistence type="predicted"/>
<dbReference type="EMBL" id="HF680312">
    <property type="protein sequence ID" value="CCU73183.1"/>
    <property type="molecule type" value="Genomic_DNA"/>
</dbReference>
<dbReference type="GeneID" id="79177546"/>
<protein>
    <submittedName>
        <fullName evidence="1">Uncharacterized protein</fullName>
    </submittedName>
</protein>
<dbReference type="KEGG" id="tol:TOL_2787"/>